<feature type="domain" description="Carbohydrate kinase PfkB" evidence="7">
    <location>
        <begin position="49"/>
        <end position="354"/>
    </location>
</feature>
<evidence type="ECO:0000256" key="2">
    <source>
        <dbReference type="ARBA" id="ARBA00022679"/>
    </source>
</evidence>
<accession>A0A367YQF0</accession>
<proteinExistence type="inferred from homology"/>
<evidence type="ECO:0000256" key="1">
    <source>
        <dbReference type="ARBA" id="ARBA00010688"/>
    </source>
</evidence>
<comment type="caution">
    <text evidence="8">The sequence shown here is derived from an EMBL/GenBank/DDBJ whole genome shotgun (WGS) entry which is preliminary data.</text>
</comment>
<dbReference type="Gene3D" id="3.40.1190.20">
    <property type="match status" value="1"/>
</dbReference>
<dbReference type="AlphaFoldDB" id="A0A367YQF0"/>
<feature type="region of interest" description="Disordered" evidence="6">
    <location>
        <begin position="1"/>
        <end position="38"/>
    </location>
</feature>
<evidence type="ECO:0000256" key="5">
    <source>
        <dbReference type="ARBA" id="ARBA00022840"/>
    </source>
</evidence>
<feature type="compositionally biased region" description="Basic and acidic residues" evidence="6">
    <location>
        <begin position="1"/>
        <end position="22"/>
    </location>
</feature>
<dbReference type="Proteomes" id="UP000252770">
    <property type="component" value="Unassembled WGS sequence"/>
</dbReference>
<evidence type="ECO:0000256" key="4">
    <source>
        <dbReference type="ARBA" id="ARBA00022777"/>
    </source>
</evidence>
<keyword evidence="2" id="KW-0808">Transferase</keyword>
<dbReference type="InterPro" id="IPR002173">
    <property type="entry name" value="Carboh/pur_kinase_PfkB_CS"/>
</dbReference>
<comment type="similarity">
    <text evidence="1">Belongs to the carbohydrate kinase PfkB family.</text>
</comment>
<reference evidence="8 9" key="1">
    <citation type="submission" date="2018-07" db="EMBL/GenBank/DDBJ databases">
        <title>Desertimonas flava gen. nov. sp. nov.</title>
        <authorList>
            <person name="Liu S."/>
        </authorList>
    </citation>
    <scope>NUCLEOTIDE SEQUENCE [LARGE SCALE GENOMIC DNA]</scope>
    <source>
        <strain evidence="8 9">16Sb5-5</strain>
    </source>
</reference>
<dbReference type="PANTHER" id="PTHR43085:SF1">
    <property type="entry name" value="PSEUDOURIDINE KINASE-RELATED"/>
    <property type="match status" value="1"/>
</dbReference>
<evidence type="ECO:0000256" key="6">
    <source>
        <dbReference type="SAM" id="MobiDB-lite"/>
    </source>
</evidence>
<sequence length="367" mass="38277">MAGGRPADRRAGVHPGRGDRAGRGRRCRGGVPGRTTGGGTLALPAMRFVVCGEALIDLANVPEPSDSSFRSTWQALSAGGPMNSAVALARLERDVQFLGRMSTDRFGTQLRQHLEADGVGLDAVVTVDDPTAVAVVSLDAHGKASYAFHTERTATFGWRPGELPALGADDWLHFGSMLLVVEPGASTFLEWVRDCPARMSVDLNVRSAVVADPDEYWRRVEPYLAVVGRRGGVAKASDDDVLFLARAADASADPSADPVALVTAWVQRFGLGLFVLTLGPDGALAVLADGAVVRVRGHRVEVVDTVGAGDTFMAGFLAAWAGADGAPTETVRTALQQGAAASAIVCGRQGAQPPTLAEVRAFLDAAG</sequence>
<keyword evidence="5" id="KW-0067">ATP-binding</keyword>
<evidence type="ECO:0000259" key="7">
    <source>
        <dbReference type="Pfam" id="PF00294"/>
    </source>
</evidence>
<dbReference type="EMBL" id="QOUI01000014">
    <property type="protein sequence ID" value="RCK68064.1"/>
    <property type="molecule type" value="Genomic_DNA"/>
</dbReference>
<evidence type="ECO:0000256" key="3">
    <source>
        <dbReference type="ARBA" id="ARBA00022741"/>
    </source>
</evidence>
<keyword evidence="4 8" id="KW-0418">Kinase</keyword>
<dbReference type="InterPro" id="IPR011611">
    <property type="entry name" value="PfkB_dom"/>
</dbReference>
<keyword evidence="3" id="KW-0547">Nucleotide-binding</keyword>
<dbReference type="GO" id="GO:0016301">
    <property type="term" value="F:kinase activity"/>
    <property type="evidence" value="ECO:0007669"/>
    <property type="project" value="UniProtKB-KW"/>
</dbReference>
<dbReference type="PROSITE" id="PS00584">
    <property type="entry name" value="PFKB_KINASES_2"/>
    <property type="match status" value="1"/>
</dbReference>
<gene>
    <name evidence="8" type="ORF">DT076_17860</name>
</gene>
<dbReference type="PANTHER" id="PTHR43085">
    <property type="entry name" value="HEXOKINASE FAMILY MEMBER"/>
    <property type="match status" value="1"/>
</dbReference>
<dbReference type="InterPro" id="IPR050306">
    <property type="entry name" value="PfkB_Carbo_kinase"/>
</dbReference>
<protein>
    <submittedName>
        <fullName evidence="8">Carbohydrate kinase</fullName>
    </submittedName>
</protein>
<dbReference type="InterPro" id="IPR029056">
    <property type="entry name" value="Ribokinase-like"/>
</dbReference>
<organism evidence="8 9">
    <name type="scientific">Desertihabitans brevis</name>
    <dbReference type="NCBI Taxonomy" id="2268447"/>
    <lineage>
        <taxon>Bacteria</taxon>
        <taxon>Bacillati</taxon>
        <taxon>Actinomycetota</taxon>
        <taxon>Actinomycetes</taxon>
        <taxon>Propionibacteriales</taxon>
        <taxon>Propionibacteriaceae</taxon>
        <taxon>Desertihabitans</taxon>
    </lineage>
</organism>
<dbReference type="SUPFAM" id="SSF53613">
    <property type="entry name" value="Ribokinase-like"/>
    <property type="match status" value="1"/>
</dbReference>
<name>A0A367YQF0_9ACTN</name>
<dbReference type="GO" id="GO:0005524">
    <property type="term" value="F:ATP binding"/>
    <property type="evidence" value="ECO:0007669"/>
    <property type="project" value="UniProtKB-KW"/>
</dbReference>
<evidence type="ECO:0000313" key="8">
    <source>
        <dbReference type="EMBL" id="RCK68064.1"/>
    </source>
</evidence>
<keyword evidence="9" id="KW-1185">Reference proteome</keyword>
<evidence type="ECO:0000313" key="9">
    <source>
        <dbReference type="Proteomes" id="UP000252770"/>
    </source>
</evidence>
<dbReference type="Pfam" id="PF00294">
    <property type="entry name" value="PfkB"/>
    <property type="match status" value="1"/>
</dbReference>